<feature type="compositionally biased region" description="Pro residues" evidence="1">
    <location>
        <begin position="8"/>
        <end position="23"/>
    </location>
</feature>
<proteinExistence type="predicted"/>
<feature type="region of interest" description="Disordered" evidence="1">
    <location>
        <begin position="1"/>
        <end position="27"/>
    </location>
</feature>
<organism evidence="2 3">
    <name type="scientific">Cellulomonas denverensis</name>
    <dbReference type="NCBI Taxonomy" id="264297"/>
    <lineage>
        <taxon>Bacteria</taxon>
        <taxon>Bacillati</taxon>
        <taxon>Actinomycetota</taxon>
        <taxon>Actinomycetes</taxon>
        <taxon>Micrococcales</taxon>
        <taxon>Cellulomonadaceae</taxon>
        <taxon>Cellulomonas</taxon>
    </lineage>
</organism>
<sequence length="210" mass="21771">MSTVNPWAPAPAPVPDKPTPADPVPASSTLVGVARPQRGVPAPRVGLPAIPVRPRAAMWWVAAHGGAGGSTLATLVPGTAAVGPAWPDPIDGVAHCVLVCRTNVAGLRAAQTAMTQWAAGAAPAGVELHGLVAVADAPGRLPRPLREFLAILRGGVQQLWLLEWVEAWRVEPAPSLQSVPRAVTRTIRDLTAMTTSLATAQGTTEERYLA</sequence>
<gene>
    <name evidence="2" type="ORF">HGA03_16840</name>
</gene>
<comment type="caution">
    <text evidence="2">The sequence shown here is derived from an EMBL/GenBank/DDBJ whole genome shotgun (WGS) entry which is preliminary data.</text>
</comment>
<keyword evidence="3" id="KW-1185">Reference proteome</keyword>
<dbReference type="Proteomes" id="UP000581206">
    <property type="component" value="Unassembled WGS sequence"/>
</dbReference>
<dbReference type="Pfam" id="PF20373">
    <property type="entry name" value="DUF6668"/>
    <property type="match status" value="1"/>
</dbReference>
<name>A0A7X6KY43_9CELL</name>
<dbReference type="InterPro" id="IPR046609">
    <property type="entry name" value="DUF6668"/>
</dbReference>
<dbReference type="RefSeq" id="WP_168631471.1">
    <property type="nucleotide sequence ID" value="NZ_BONL01000019.1"/>
</dbReference>
<dbReference type="EMBL" id="JAAXOX010000014">
    <property type="protein sequence ID" value="NKY24336.1"/>
    <property type="molecule type" value="Genomic_DNA"/>
</dbReference>
<protein>
    <submittedName>
        <fullName evidence="2">Uncharacterized protein</fullName>
    </submittedName>
</protein>
<reference evidence="2 3" key="1">
    <citation type="submission" date="2020-04" db="EMBL/GenBank/DDBJ databases">
        <title>MicrobeNet Type strains.</title>
        <authorList>
            <person name="Nicholson A.C."/>
        </authorList>
    </citation>
    <scope>NUCLEOTIDE SEQUENCE [LARGE SCALE GENOMIC DNA]</scope>
    <source>
        <strain evidence="2 3">ATCC BAA-788</strain>
    </source>
</reference>
<evidence type="ECO:0000313" key="3">
    <source>
        <dbReference type="Proteomes" id="UP000581206"/>
    </source>
</evidence>
<evidence type="ECO:0000256" key="1">
    <source>
        <dbReference type="SAM" id="MobiDB-lite"/>
    </source>
</evidence>
<dbReference type="AlphaFoldDB" id="A0A7X6KY43"/>
<evidence type="ECO:0000313" key="2">
    <source>
        <dbReference type="EMBL" id="NKY24336.1"/>
    </source>
</evidence>
<accession>A0A7X6KY43</accession>